<evidence type="ECO:0000256" key="11">
    <source>
        <dbReference type="ARBA" id="ARBA00061329"/>
    </source>
</evidence>
<sequence>MAGPSGSRDVSRSMKAKEMCWIDSKITSMKDLNLYNELVSLNLHCNNITRIEGLESLCNLKHLDLSSNQITVIEGLGGLTSLRTLNLSCNKIKLIEGMEMLKSLCKFDASYNFIDNISGFKDLHGSAYCISHVYLHGNTLSSLDHVINSLVGCIKLKELSFELNGDCNPLCKIPGYRSSIMSALRGLEILDGLNRNGQPATVQDEVHDIPELEEYLDFLLSSSSTETNSTRDVRFDVATPRIDMVLNKFKSHPPLSSDTEEATASTSPSTEPAAFDNPPGKVRLSVDHEVRLEKLENQLANLLYETATVDSKGPAKTARECNSDDSDTEETPPRKEVKFKRTTRTRPAQKRTDESKTVPQRPRSTSRPAKETTSSSTTPTTSPGGGTSGDNKGLKVSGKRVFPVKSIRKPEDDATLLSLIQELDSERERRWKAEQAGRKLLDHIQAMHAKGAEEKKLQEAALAASARLKQALVKERESKSALQNIVAELQARNRDLTDEIQRLKESNEEQRLTLRNMEETAANMETEMIKKHAHEVSKAQEHQMKAAASAREAELFKHTSEQLKGQLQQLQELLASREQEHKDAFQGMVKVDSAQMRDAVDREIAKQEARYEQVIAQYQQRLEKKDAEYVALEDEFRMGLTIEANRFKELQEAFERVSEEAAQYKLSVQTSTQKESKATSMVNELTAMVKEQRVRLTELSKGRQEIVAEYKERIQHLESQLNDARRQLTRLEILEQDKSKLGAQIRAQESVIEGLRTERKLWSQELAQQGASLAQDRGRLESRIEALSAELSQMKKQSQSDNDTIRIKSKMIEDQTDSIRKLKQTVSDLDNEVKQLKDENAKAITNLENQLASESSNNQQLQEEVEVLTERKEELKRELREKQEDLDKTKEGLRSLRGKWQEKSALITQMENEVVKMRDSFKEKEKALIDERDKAVTAGK</sequence>
<reference evidence="16" key="1">
    <citation type="submission" date="2025-08" db="UniProtKB">
        <authorList>
            <consortium name="RefSeq"/>
        </authorList>
    </citation>
    <scope>IDENTIFICATION</scope>
    <source>
        <tissue evidence="16">Tentacle</tissue>
    </source>
</reference>
<dbReference type="GO" id="GO:0005814">
    <property type="term" value="C:centriole"/>
    <property type="evidence" value="ECO:0007669"/>
    <property type="project" value="UniProtKB-SubCell"/>
</dbReference>
<evidence type="ECO:0000256" key="10">
    <source>
        <dbReference type="ARBA" id="ARBA00054059"/>
    </source>
</evidence>
<comment type="subcellular location">
    <subcellularLocation>
        <location evidence="1">Cytoplasm</location>
        <location evidence="1">Cytoskeleton</location>
        <location evidence="1">Microtubule organizing center</location>
        <location evidence="1">Centrosome</location>
        <location evidence="1">Centriole</location>
    </subcellularLocation>
</comment>
<feature type="region of interest" description="Disordered" evidence="14">
    <location>
        <begin position="249"/>
        <end position="281"/>
    </location>
</feature>
<dbReference type="Proteomes" id="UP000515163">
    <property type="component" value="Unplaced"/>
</dbReference>
<dbReference type="InParanoid" id="A0A6P8IQI4"/>
<keyword evidence="2" id="KW-0963">Cytoplasm</keyword>
<dbReference type="FunCoup" id="A0A6P8IQI4">
    <property type="interactions" value="338"/>
</dbReference>
<dbReference type="InterPro" id="IPR050836">
    <property type="entry name" value="SDS22/Internalin_LRR"/>
</dbReference>
<dbReference type="FunFam" id="3.80.10.10:FF:000171">
    <property type="entry name" value="Leucine rich repeat and coiled-coil centrosomal protein 1"/>
    <property type="match status" value="1"/>
</dbReference>
<dbReference type="PANTHER" id="PTHR46652">
    <property type="entry name" value="LEUCINE-RICH REPEAT AND IQ DOMAIN-CONTAINING PROTEIN 1-RELATED"/>
    <property type="match status" value="1"/>
</dbReference>
<dbReference type="Gene3D" id="1.10.287.1490">
    <property type="match status" value="1"/>
</dbReference>
<evidence type="ECO:0000313" key="15">
    <source>
        <dbReference type="Proteomes" id="UP000515163"/>
    </source>
</evidence>
<keyword evidence="6" id="KW-0498">Mitosis</keyword>
<keyword evidence="9" id="KW-0131">Cell cycle</keyword>
<organism evidence="15 16">
    <name type="scientific">Actinia tenebrosa</name>
    <name type="common">Australian red waratah sea anemone</name>
    <dbReference type="NCBI Taxonomy" id="6105"/>
    <lineage>
        <taxon>Eukaryota</taxon>
        <taxon>Metazoa</taxon>
        <taxon>Cnidaria</taxon>
        <taxon>Anthozoa</taxon>
        <taxon>Hexacorallia</taxon>
        <taxon>Actiniaria</taxon>
        <taxon>Actiniidae</taxon>
        <taxon>Actinia</taxon>
    </lineage>
</organism>
<dbReference type="AlphaFoldDB" id="A0A6P8IQI4"/>
<evidence type="ECO:0000256" key="9">
    <source>
        <dbReference type="ARBA" id="ARBA00023306"/>
    </source>
</evidence>
<dbReference type="OrthoDB" id="7451790at2759"/>
<dbReference type="Pfam" id="PF12799">
    <property type="entry name" value="LRR_4"/>
    <property type="match status" value="1"/>
</dbReference>
<dbReference type="PROSITE" id="PS51450">
    <property type="entry name" value="LRR"/>
    <property type="match status" value="3"/>
</dbReference>
<feature type="compositionally biased region" description="Low complexity" evidence="14">
    <location>
        <begin position="372"/>
        <end position="382"/>
    </location>
</feature>
<dbReference type="SUPFAM" id="SSF52075">
    <property type="entry name" value="Outer arm dynein light chain 1"/>
    <property type="match status" value="1"/>
</dbReference>
<feature type="compositionally biased region" description="Low complexity" evidence="14">
    <location>
        <begin position="262"/>
        <end position="274"/>
    </location>
</feature>
<dbReference type="SMART" id="SM00365">
    <property type="entry name" value="LRR_SD22"/>
    <property type="match status" value="4"/>
</dbReference>
<evidence type="ECO:0000256" key="1">
    <source>
        <dbReference type="ARBA" id="ARBA00004114"/>
    </source>
</evidence>
<evidence type="ECO:0000313" key="16">
    <source>
        <dbReference type="RefSeq" id="XP_031569336.1"/>
    </source>
</evidence>
<dbReference type="KEGG" id="aten:116303867"/>
<feature type="coiled-coil region" evidence="13">
    <location>
        <begin position="777"/>
        <end position="927"/>
    </location>
</feature>
<dbReference type="Gene3D" id="3.80.10.10">
    <property type="entry name" value="Ribonuclease Inhibitor"/>
    <property type="match status" value="2"/>
</dbReference>
<comment type="function">
    <text evidence="10">Required for the organization of the mitotic spindle. Maintains the structural integrity of centrosomes during mitosis.</text>
</comment>
<keyword evidence="15" id="KW-1185">Reference proteome</keyword>
<evidence type="ECO:0000256" key="3">
    <source>
        <dbReference type="ARBA" id="ARBA00022614"/>
    </source>
</evidence>
<accession>A0A6P8IQI4</accession>
<dbReference type="GO" id="GO:0051301">
    <property type="term" value="P:cell division"/>
    <property type="evidence" value="ECO:0007669"/>
    <property type="project" value="UniProtKB-KW"/>
</dbReference>
<name>A0A6P8IQI4_ACTTE</name>
<feature type="coiled-coil region" evidence="13">
    <location>
        <begin position="707"/>
        <end position="751"/>
    </location>
</feature>
<feature type="region of interest" description="Disordered" evidence="14">
    <location>
        <begin position="311"/>
        <end position="397"/>
    </location>
</feature>
<evidence type="ECO:0000256" key="13">
    <source>
        <dbReference type="SAM" id="Coils"/>
    </source>
</evidence>
<dbReference type="InterPro" id="IPR001611">
    <property type="entry name" value="Leu-rich_rpt"/>
</dbReference>
<gene>
    <name evidence="16" type="primary">LOC116303867</name>
</gene>
<proteinExistence type="inferred from homology"/>
<evidence type="ECO:0000256" key="14">
    <source>
        <dbReference type="SAM" id="MobiDB-lite"/>
    </source>
</evidence>
<dbReference type="GeneID" id="116303867"/>
<dbReference type="RefSeq" id="XP_031569336.1">
    <property type="nucleotide sequence ID" value="XM_031713476.1"/>
</dbReference>
<evidence type="ECO:0000256" key="7">
    <source>
        <dbReference type="ARBA" id="ARBA00023054"/>
    </source>
</evidence>
<evidence type="ECO:0000256" key="2">
    <source>
        <dbReference type="ARBA" id="ARBA00022490"/>
    </source>
</evidence>
<keyword evidence="4" id="KW-0132">Cell division</keyword>
<evidence type="ECO:0000256" key="6">
    <source>
        <dbReference type="ARBA" id="ARBA00022776"/>
    </source>
</evidence>
<feature type="coiled-coil region" evidence="13">
    <location>
        <begin position="553"/>
        <end position="667"/>
    </location>
</feature>
<protein>
    <recommendedName>
        <fullName evidence="12">Leucine-rich repeat and coiled-coil domain-containing protein 1</fullName>
    </recommendedName>
</protein>
<dbReference type="InterPro" id="IPR032675">
    <property type="entry name" value="LRR_dom_sf"/>
</dbReference>
<feature type="coiled-coil region" evidence="13">
    <location>
        <begin position="472"/>
        <end position="527"/>
    </location>
</feature>
<evidence type="ECO:0000256" key="12">
    <source>
        <dbReference type="ARBA" id="ARBA00067351"/>
    </source>
</evidence>
<keyword evidence="8" id="KW-0206">Cytoskeleton</keyword>
<evidence type="ECO:0000256" key="5">
    <source>
        <dbReference type="ARBA" id="ARBA00022737"/>
    </source>
</evidence>
<evidence type="ECO:0000256" key="8">
    <source>
        <dbReference type="ARBA" id="ARBA00023212"/>
    </source>
</evidence>
<keyword evidence="3" id="KW-0433">Leucine-rich repeat</keyword>
<comment type="similarity">
    <text evidence="11">Belongs to the LRRCC1 family.</text>
</comment>
<dbReference type="PANTHER" id="PTHR46652:SF8">
    <property type="entry name" value="LEUCINE RICH REPEAT CONTAINING 23"/>
    <property type="match status" value="1"/>
</dbReference>
<feature type="compositionally biased region" description="Basic residues" evidence="14">
    <location>
        <begin position="337"/>
        <end position="349"/>
    </location>
</feature>
<keyword evidence="5" id="KW-0677">Repeat</keyword>
<dbReference type="InterPro" id="IPR025875">
    <property type="entry name" value="Leu-rich_rpt_4"/>
</dbReference>
<keyword evidence="7 13" id="KW-0175">Coiled coil</keyword>
<dbReference type="FunFam" id="3.80.10.10:FF:000148">
    <property type="entry name" value="Leucine rich repeat and coiled-coil centrosomal protein 1"/>
    <property type="match status" value="1"/>
</dbReference>
<evidence type="ECO:0000256" key="4">
    <source>
        <dbReference type="ARBA" id="ARBA00022618"/>
    </source>
</evidence>